<dbReference type="GO" id="GO:0043531">
    <property type="term" value="F:ADP binding"/>
    <property type="evidence" value="ECO:0007669"/>
    <property type="project" value="InterPro"/>
</dbReference>
<sequence length="707" mass="77446">MMDAETGMAVEASGGRSIASGGSIGMAFAGEHVAPIFVGRMTAPLPVEAYELPACTARTVNLPERARPFVGRERELAALEKAFADPTGAVTQVVHGLGGIGKSTLAAHWASERMDAYNPVWWITAETEADLDTGLADLAVALQPALGDVLSRRALRDLAVRWLSTHERWLLVLDNVSDPVLVKALLGRFPDGRFLITTRQAAGWQGIAETVPLDVPDLPGAVELFESVLDRPHDAESAAATEELCRELGCLPLAVRQAAAYCREAGITPGRYREQLASHPEQYLTQAPEGGRAIGKVWRVTLDRLADTPLAGEIFRVIAWWSSDGIHRSYLEPLGSPPAVTEAIRRLAAYSMITLRGDEISVHRLVQAVGRAADPEDPHRRPEAVAAGRESAAAVLSARANDKTSFAHMDWFTHAETLLGHGEPEAEQAVLLFTLVARWSESFTGEGGIEVVERAARLAERICGRRHETTLLARKMLANRLLSEGDWAQAYLLLLQNRSTTARMFGRKDPRTLVARAWLAHALLAGGRVWDAMRLAEKSLRKAERTLGDDHHVTAKLGVLLADVRVGIAERDPSRYAPSAIAEVERLRNQAVRREAGKRGEFSEFSAAQVLTTNLMGLHLMTGDLQQVIRLNQEFADDCAETHGESHAWTLAARMGQIDLLLDSGDADLARGLVERHREEWERLVDDPRLPKPVRRSLADVLRTPDQ</sequence>
<protein>
    <submittedName>
        <fullName evidence="2">Regulatory protein AfsR</fullName>
    </submittedName>
</protein>
<proteinExistence type="predicted"/>
<dbReference type="PANTHER" id="PTHR47691">
    <property type="entry name" value="REGULATOR-RELATED"/>
    <property type="match status" value="1"/>
</dbReference>
<dbReference type="SUPFAM" id="SSF48452">
    <property type="entry name" value="TPR-like"/>
    <property type="match status" value="1"/>
</dbReference>
<dbReference type="Proteomes" id="UP000067448">
    <property type="component" value="Unassembled WGS sequence"/>
</dbReference>
<dbReference type="PANTHER" id="PTHR47691:SF3">
    <property type="entry name" value="HTH-TYPE TRANSCRIPTIONAL REGULATOR RV0890C-RELATED"/>
    <property type="match status" value="1"/>
</dbReference>
<evidence type="ECO:0000259" key="1">
    <source>
        <dbReference type="Pfam" id="PF00931"/>
    </source>
</evidence>
<dbReference type="RefSeq" id="WP_107118385.1">
    <property type="nucleotide sequence ID" value="NZ_BCMM01000064.1"/>
</dbReference>
<dbReference type="Gene3D" id="3.40.50.300">
    <property type="entry name" value="P-loop containing nucleotide triphosphate hydrolases"/>
    <property type="match status" value="1"/>
</dbReference>
<evidence type="ECO:0000313" key="3">
    <source>
        <dbReference type="Proteomes" id="UP000067448"/>
    </source>
</evidence>
<dbReference type="Pfam" id="PF00931">
    <property type="entry name" value="NB-ARC"/>
    <property type="match status" value="1"/>
</dbReference>
<reference evidence="3" key="1">
    <citation type="submission" date="2015-11" db="EMBL/GenBank/DDBJ databases">
        <authorList>
            <consortium name="Cross-ministerial Strategic Innovation Promotion Program (SIP) consortium"/>
            <person name="Tomihama T."/>
            <person name="Ikenaga M."/>
            <person name="Sakai M."/>
            <person name="Okubo T."/>
            <person name="Ikeda S."/>
        </authorList>
    </citation>
    <scope>NUCLEOTIDE SEQUENCE [LARGE SCALE GENOMIC DNA]</scope>
    <source>
        <strain evidence="3">S58</strain>
    </source>
</reference>
<dbReference type="InterPro" id="IPR027417">
    <property type="entry name" value="P-loop_NTPase"/>
</dbReference>
<accession>A0A100JXY7</accession>
<comment type="caution">
    <text evidence="2">The sequence shown here is derived from an EMBL/GenBank/DDBJ whole genome shotgun (WGS) entry which is preliminary data.</text>
</comment>
<dbReference type="SUPFAM" id="SSF52540">
    <property type="entry name" value="P-loop containing nucleoside triphosphate hydrolases"/>
    <property type="match status" value="1"/>
</dbReference>
<evidence type="ECO:0000313" key="2">
    <source>
        <dbReference type="EMBL" id="GAQ67727.1"/>
    </source>
</evidence>
<gene>
    <name evidence="2" type="primary">afsR_17</name>
    <name evidence="2" type="ORF">SsS58_08183</name>
</gene>
<dbReference type="EMBL" id="BCMM01000064">
    <property type="protein sequence ID" value="GAQ67727.1"/>
    <property type="molecule type" value="Genomic_DNA"/>
</dbReference>
<reference evidence="2 3" key="2">
    <citation type="journal article" date="2016" name="Genome Announc.">
        <title>Draft Genome Sequences of Streptomyces scabiei S58, Streptomyces turgidiscabies T45, and Streptomyces acidiscabies a10, the Pathogens of Potato Common Scab, Isolated in Japan.</title>
        <authorList>
            <person name="Tomihama T."/>
            <person name="Nishi Y."/>
            <person name="Sakai M."/>
            <person name="Ikenaga M."/>
            <person name="Okubo T."/>
            <person name="Ikeda S."/>
        </authorList>
    </citation>
    <scope>NUCLEOTIDE SEQUENCE [LARGE SCALE GENOMIC DNA]</scope>
    <source>
        <strain evidence="2 3">S58</strain>
    </source>
</reference>
<dbReference type="OrthoDB" id="580767at2"/>
<dbReference type="AlphaFoldDB" id="A0A100JXY7"/>
<dbReference type="InterPro" id="IPR002182">
    <property type="entry name" value="NB-ARC"/>
</dbReference>
<dbReference type="Gene3D" id="1.25.40.10">
    <property type="entry name" value="Tetratricopeptide repeat domain"/>
    <property type="match status" value="1"/>
</dbReference>
<organism evidence="2 3">
    <name type="scientific">Streptomyces scabiei</name>
    <dbReference type="NCBI Taxonomy" id="1930"/>
    <lineage>
        <taxon>Bacteria</taxon>
        <taxon>Bacillati</taxon>
        <taxon>Actinomycetota</taxon>
        <taxon>Actinomycetes</taxon>
        <taxon>Kitasatosporales</taxon>
        <taxon>Streptomycetaceae</taxon>
        <taxon>Streptomyces</taxon>
    </lineage>
</organism>
<name>A0A100JXY7_STRSC</name>
<reference evidence="3" key="3">
    <citation type="submission" date="2016-02" db="EMBL/GenBank/DDBJ databases">
        <title>Draft genome of pathogenic Streptomyces sp. in Japan.</title>
        <authorList>
            <person name="Tomihama T."/>
            <person name="Ikenaga M."/>
            <person name="Sakai M."/>
            <person name="Okubo T."/>
            <person name="Ikeda S."/>
        </authorList>
    </citation>
    <scope>NUCLEOTIDE SEQUENCE [LARGE SCALE GENOMIC DNA]</scope>
    <source>
        <strain evidence="3">S58</strain>
    </source>
</reference>
<dbReference type="InterPro" id="IPR011990">
    <property type="entry name" value="TPR-like_helical_dom_sf"/>
</dbReference>
<feature type="domain" description="NB-ARC" evidence="1">
    <location>
        <begin position="93"/>
        <end position="201"/>
    </location>
</feature>